<evidence type="ECO:0000256" key="1">
    <source>
        <dbReference type="ARBA" id="ARBA00023125"/>
    </source>
</evidence>
<evidence type="ECO:0000313" key="4">
    <source>
        <dbReference type="Proteomes" id="UP000291269"/>
    </source>
</evidence>
<dbReference type="RefSeq" id="WP_129224993.1">
    <property type="nucleotide sequence ID" value="NZ_SDOZ01000002.1"/>
</dbReference>
<dbReference type="GO" id="GO:0003677">
    <property type="term" value="F:DNA binding"/>
    <property type="evidence" value="ECO:0007669"/>
    <property type="project" value="UniProtKB-KW"/>
</dbReference>
<dbReference type="PROSITE" id="PS50943">
    <property type="entry name" value="HTH_CROC1"/>
    <property type="match status" value="1"/>
</dbReference>
<evidence type="ECO:0000259" key="2">
    <source>
        <dbReference type="PROSITE" id="PS50943"/>
    </source>
</evidence>
<sequence>MINKFAERIKEQLILKGKNQAELSRAIKVSGATVSEWINGKKQPTADNIILVADYFDVSADYLLGRTE</sequence>
<dbReference type="SUPFAM" id="SSF47413">
    <property type="entry name" value="lambda repressor-like DNA-binding domains"/>
    <property type="match status" value="1"/>
</dbReference>
<protein>
    <submittedName>
        <fullName evidence="3">XRE family transcriptional regulator</fullName>
    </submittedName>
</protein>
<dbReference type="Proteomes" id="UP000291269">
    <property type="component" value="Unassembled WGS sequence"/>
</dbReference>
<evidence type="ECO:0000313" key="3">
    <source>
        <dbReference type="EMBL" id="RXZ61879.1"/>
    </source>
</evidence>
<dbReference type="OrthoDB" id="1766270at2"/>
<gene>
    <name evidence="3" type="ORF">ESZ91_05690</name>
</gene>
<feature type="domain" description="HTH cro/C1-type" evidence="2">
    <location>
        <begin position="9"/>
        <end position="63"/>
    </location>
</feature>
<dbReference type="Pfam" id="PF01381">
    <property type="entry name" value="HTH_3"/>
    <property type="match status" value="1"/>
</dbReference>
<dbReference type="Gene3D" id="1.10.260.40">
    <property type="entry name" value="lambda repressor-like DNA-binding domains"/>
    <property type="match status" value="1"/>
</dbReference>
<dbReference type="InterPro" id="IPR010982">
    <property type="entry name" value="Lambda_DNA-bd_dom_sf"/>
</dbReference>
<dbReference type="InterPro" id="IPR001387">
    <property type="entry name" value="Cro/C1-type_HTH"/>
</dbReference>
<keyword evidence="1" id="KW-0238">DNA-binding</keyword>
<name>A0A4Q2KCX4_9FIRM</name>
<keyword evidence="4" id="KW-1185">Reference proteome</keyword>
<dbReference type="EMBL" id="SDOZ01000002">
    <property type="protein sequence ID" value="RXZ61879.1"/>
    <property type="molecule type" value="Genomic_DNA"/>
</dbReference>
<dbReference type="SMART" id="SM00530">
    <property type="entry name" value="HTH_XRE"/>
    <property type="match status" value="1"/>
</dbReference>
<organism evidence="3 4">
    <name type="scientific">Candidatus Borkfalkia ceftriaxoniphila</name>
    <dbReference type="NCBI Taxonomy" id="2508949"/>
    <lineage>
        <taxon>Bacteria</taxon>
        <taxon>Bacillati</taxon>
        <taxon>Bacillota</taxon>
        <taxon>Clostridia</taxon>
        <taxon>Christensenellales</taxon>
        <taxon>Christensenellaceae</taxon>
        <taxon>Candidatus Borkfalkia</taxon>
    </lineage>
</organism>
<reference evidence="3 4" key="1">
    <citation type="journal article" date="2019" name="Gut">
        <title>Antibiotics-induced monodominance of a novel gut bacterial order.</title>
        <authorList>
            <person name="Hildebrand F."/>
            <person name="Moitinho-Silva L."/>
            <person name="Blasche S."/>
            <person name="Jahn M.T."/>
            <person name="Gossmann T.I."/>
            <person name="Heuerta-Cepas J."/>
            <person name="Hercog R."/>
            <person name="Luetge M."/>
            <person name="Bahram M."/>
            <person name="Pryszlak A."/>
            <person name="Alves R.J."/>
            <person name="Waszak S.M."/>
            <person name="Zhu A."/>
            <person name="Ye L."/>
            <person name="Costea P.I."/>
            <person name="Aalvink S."/>
            <person name="Belzer C."/>
            <person name="Forslund S.K."/>
            <person name="Sunagawa S."/>
            <person name="Hentschel U."/>
            <person name="Merten C."/>
            <person name="Patil K.R."/>
            <person name="Benes V."/>
            <person name="Bork P."/>
        </authorList>
    </citation>
    <scope>NUCLEOTIDE SEQUENCE [LARGE SCALE GENOMIC DNA]</scope>
    <source>
        <strain evidence="3 4">HDS1380</strain>
    </source>
</reference>
<dbReference type="CDD" id="cd00093">
    <property type="entry name" value="HTH_XRE"/>
    <property type="match status" value="1"/>
</dbReference>
<dbReference type="PANTHER" id="PTHR46558:SF11">
    <property type="entry name" value="HTH-TYPE TRANSCRIPTIONAL REGULATOR XRE"/>
    <property type="match status" value="1"/>
</dbReference>
<comment type="caution">
    <text evidence="3">The sequence shown here is derived from an EMBL/GenBank/DDBJ whole genome shotgun (WGS) entry which is preliminary data.</text>
</comment>
<dbReference type="PANTHER" id="PTHR46558">
    <property type="entry name" value="TRACRIPTIONAL REGULATORY PROTEIN-RELATED-RELATED"/>
    <property type="match status" value="1"/>
</dbReference>
<accession>A0A4Q2KCX4</accession>
<proteinExistence type="predicted"/>
<dbReference type="AlphaFoldDB" id="A0A4Q2KCX4"/>